<comment type="cofactor">
    <cofactor evidence="7">
        <name>Mn(2+)</name>
        <dbReference type="ChEBI" id="CHEBI:29035"/>
    </cofactor>
    <text evidence="7">Binds 2 manganese ions per subunit.</text>
</comment>
<evidence type="ECO:0000256" key="3">
    <source>
        <dbReference type="ARBA" id="ARBA00022801"/>
    </source>
</evidence>
<feature type="binding site" evidence="7">
    <location>
        <position position="411"/>
    </location>
    <ligand>
        <name>Mn(2+)</name>
        <dbReference type="ChEBI" id="CHEBI:29035"/>
        <label>2</label>
    </ligand>
</feature>
<dbReference type="GO" id="GO:0046872">
    <property type="term" value="F:metal ion binding"/>
    <property type="evidence" value="ECO:0007669"/>
    <property type="project" value="UniProtKB-KW"/>
</dbReference>
<keyword evidence="5 7" id="KW-0482">Metalloprotease</keyword>
<dbReference type="GO" id="GO:0008235">
    <property type="term" value="F:metalloexopeptidase activity"/>
    <property type="evidence" value="ECO:0007669"/>
    <property type="project" value="UniProtKB-UniRule"/>
</dbReference>
<dbReference type="PROSITE" id="PS00491">
    <property type="entry name" value="PROLINE_PEPTIDASE"/>
    <property type="match status" value="1"/>
</dbReference>
<evidence type="ECO:0000256" key="6">
    <source>
        <dbReference type="ARBA" id="ARBA00023211"/>
    </source>
</evidence>
<dbReference type="InterPro" id="IPR001131">
    <property type="entry name" value="Peptidase_M24B_aminopep-P_CS"/>
</dbReference>
<feature type="binding site" evidence="7">
    <location>
        <position position="248"/>
    </location>
    <ligand>
        <name>Mn(2+)</name>
        <dbReference type="ChEBI" id="CHEBI:29035"/>
        <label>1</label>
    </ligand>
</feature>
<comment type="catalytic activity">
    <reaction evidence="7">
        <text>Xaa-L-Pro dipeptide + H2O = an L-alpha-amino acid + L-proline</text>
        <dbReference type="Rhea" id="RHEA:76407"/>
        <dbReference type="ChEBI" id="CHEBI:15377"/>
        <dbReference type="ChEBI" id="CHEBI:59869"/>
        <dbReference type="ChEBI" id="CHEBI:60039"/>
        <dbReference type="ChEBI" id="CHEBI:195196"/>
        <dbReference type="EC" id="3.4.13.9"/>
    </reaction>
</comment>
<dbReference type="Proteomes" id="UP000632858">
    <property type="component" value="Unassembled WGS sequence"/>
</dbReference>
<accession>A0A917CFL5</accession>
<evidence type="ECO:0000313" key="11">
    <source>
        <dbReference type="Proteomes" id="UP000632858"/>
    </source>
</evidence>
<organism evidence="10 11">
    <name type="scientific">Arenimonas maotaiensis</name>
    <dbReference type="NCBI Taxonomy" id="1446479"/>
    <lineage>
        <taxon>Bacteria</taxon>
        <taxon>Pseudomonadati</taxon>
        <taxon>Pseudomonadota</taxon>
        <taxon>Gammaproteobacteria</taxon>
        <taxon>Lysobacterales</taxon>
        <taxon>Lysobacteraceae</taxon>
        <taxon>Arenimonas</taxon>
    </lineage>
</organism>
<keyword evidence="1 7" id="KW-0645">Protease</keyword>
<keyword evidence="2 7" id="KW-0479">Metal-binding</keyword>
<evidence type="ECO:0000313" key="10">
    <source>
        <dbReference type="EMBL" id="GGF87396.1"/>
    </source>
</evidence>
<proteinExistence type="inferred from homology"/>
<name>A0A917CFL5_9GAMM</name>
<evidence type="ECO:0000259" key="8">
    <source>
        <dbReference type="Pfam" id="PF00557"/>
    </source>
</evidence>
<feature type="domain" description="Xaa-Pro dipeptidase N-terminal" evidence="9">
    <location>
        <begin position="3"/>
        <end position="148"/>
    </location>
</feature>
<comment type="function">
    <text evidence="7">Splits dipeptides with a prolyl residue in the C-terminal position.</text>
</comment>
<evidence type="ECO:0000256" key="1">
    <source>
        <dbReference type="ARBA" id="ARBA00022670"/>
    </source>
</evidence>
<dbReference type="InterPro" id="IPR048819">
    <property type="entry name" value="PepQ_N"/>
</dbReference>
<reference evidence="10" key="1">
    <citation type="journal article" date="2014" name="Int. J. Syst. Evol. Microbiol.">
        <title>Complete genome sequence of Corynebacterium casei LMG S-19264T (=DSM 44701T), isolated from a smear-ripened cheese.</title>
        <authorList>
            <consortium name="US DOE Joint Genome Institute (JGI-PGF)"/>
            <person name="Walter F."/>
            <person name="Albersmeier A."/>
            <person name="Kalinowski J."/>
            <person name="Ruckert C."/>
        </authorList>
    </citation>
    <scope>NUCLEOTIDE SEQUENCE</scope>
    <source>
        <strain evidence="10">CGMCC 1.12726</strain>
    </source>
</reference>
<dbReference type="PANTHER" id="PTHR43226:SF8">
    <property type="entry name" value="XAA-PRO DIPEPTIDASE"/>
    <property type="match status" value="1"/>
</dbReference>
<dbReference type="GO" id="GO:0102009">
    <property type="term" value="F:proline dipeptidase activity"/>
    <property type="evidence" value="ECO:0007669"/>
    <property type="project" value="UniProtKB-EC"/>
</dbReference>
<dbReference type="GO" id="GO:0004177">
    <property type="term" value="F:aminopeptidase activity"/>
    <property type="evidence" value="ECO:0007669"/>
    <property type="project" value="TreeGrafter"/>
</dbReference>
<dbReference type="RefSeq" id="WP_188447728.1">
    <property type="nucleotide sequence ID" value="NZ_BMFO01000001.1"/>
</dbReference>
<reference evidence="10" key="2">
    <citation type="submission" date="2020-09" db="EMBL/GenBank/DDBJ databases">
        <authorList>
            <person name="Sun Q."/>
            <person name="Zhou Y."/>
        </authorList>
    </citation>
    <scope>NUCLEOTIDE SEQUENCE</scope>
    <source>
        <strain evidence="10">CGMCC 1.12726</strain>
    </source>
</reference>
<keyword evidence="4 7" id="KW-0224">Dipeptidase</keyword>
<dbReference type="InterPro" id="IPR022846">
    <property type="entry name" value="X_Pro_dipept"/>
</dbReference>
<keyword evidence="6 7" id="KW-0464">Manganese</keyword>
<evidence type="ECO:0000256" key="5">
    <source>
        <dbReference type="ARBA" id="ARBA00023049"/>
    </source>
</evidence>
<dbReference type="InterPro" id="IPR029149">
    <property type="entry name" value="Creatin/AminoP/Spt16_N"/>
</dbReference>
<feature type="domain" description="Peptidase M24" evidence="8">
    <location>
        <begin position="160"/>
        <end position="418"/>
    </location>
</feature>
<dbReference type="NCBIfam" id="NF010133">
    <property type="entry name" value="PRK13607.1"/>
    <property type="match status" value="1"/>
</dbReference>
<dbReference type="HAMAP" id="MF_01279">
    <property type="entry name" value="X_Pro_dipeptid"/>
    <property type="match status" value="1"/>
</dbReference>
<dbReference type="InterPro" id="IPR052433">
    <property type="entry name" value="X-Pro_dipept-like"/>
</dbReference>
<feature type="binding site" evidence="7">
    <location>
        <position position="328"/>
    </location>
    <ligand>
        <name>Mn(2+)</name>
        <dbReference type="ChEBI" id="CHEBI:29035"/>
        <label>1</label>
    </ligand>
</feature>
<dbReference type="InterPro" id="IPR000994">
    <property type="entry name" value="Pept_M24"/>
</dbReference>
<feature type="binding site" evidence="7">
    <location>
        <position position="411"/>
    </location>
    <ligand>
        <name>Mn(2+)</name>
        <dbReference type="ChEBI" id="CHEBI:29035"/>
        <label>1</label>
    </ligand>
</feature>
<gene>
    <name evidence="7 10" type="primary">pepQ</name>
    <name evidence="10" type="ORF">GCM10010960_06680</name>
</gene>
<dbReference type="GO" id="GO:0016795">
    <property type="term" value="F:phosphoric triester hydrolase activity"/>
    <property type="evidence" value="ECO:0007669"/>
    <property type="project" value="InterPro"/>
</dbReference>
<sequence>MNAYSEHLSRLTATVDRALAKSGHEHLIIASGIEKMQFLDDMPYPFKPNPLFKQWLPLTRHPHCWIAYTPGSRPVLVYYQPDDYWHVPPSAPEGEWTAHFDIRVINDPAEAAAHLPPPARAAILGDADAALGVYAPNNPAALLAYLHYHRGWKSGYELAQMRQAQVKAVRGHAAAERAFRAGASEAQIHAAYLAAAGHTDFDLPYNNIVALNENGATLHYQYKAFDAPARHRSLLIDAGAEHNGYAADITRTHGDGFEPFEELIAAVDAEQRALCARVKAGVDYRELHLECHLRLGGVLRTLGIVDMEPVSMLDTGLSSVFFPHGLGHPIGLQVHDVAGFSDEDGALIPRPAGHPFLRMTRTLEPGMVVTIEPGIYFIPTLLAKLKQRPEAKAVDWDTVERLLPYGGVRIEDEVHCTDGEPENLSRDAFAAL</sequence>
<dbReference type="Gene3D" id="3.40.350.10">
    <property type="entry name" value="Creatinase/prolidase N-terminal domain"/>
    <property type="match status" value="1"/>
</dbReference>
<evidence type="ECO:0000256" key="4">
    <source>
        <dbReference type="ARBA" id="ARBA00022997"/>
    </source>
</evidence>
<feature type="binding site" evidence="7">
    <location>
        <position position="237"/>
    </location>
    <ligand>
        <name>Mn(2+)</name>
        <dbReference type="ChEBI" id="CHEBI:29035"/>
        <label>2</label>
    </ligand>
</feature>
<keyword evidence="3 7" id="KW-0378">Hydrolase</keyword>
<comment type="similarity">
    <text evidence="7">Belongs to the peptidase M24B family. Bacterial-type prolidase subfamily.</text>
</comment>
<keyword evidence="11" id="KW-1185">Reference proteome</keyword>
<evidence type="ECO:0000256" key="7">
    <source>
        <dbReference type="HAMAP-Rule" id="MF_01279"/>
    </source>
</evidence>
<dbReference type="Pfam" id="PF00557">
    <property type="entry name" value="Peptidase_M24"/>
    <property type="match status" value="1"/>
</dbReference>
<dbReference type="PANTHER" id="PTHR43226">
    <property type="entry name" value="XAA-PRO AMINOPEPTIDASE 3"/>
    <property type="match status" value="1"/>
</dbReference>
<dbReference type="AlphaFoldDB" id="A0A917CFL5"/>
<dbReference type="EMBL" id="BMFO01000001">
    <property type="protein sequence ID" value="GGF87396.1"/>
    <property type="molecule type" value="Genomic_DNA"/>
</dbReference>
<dbReference type="GO" id="GO:0005829">
    <property type="term" value="C:cytosol"/>
    <property type="evidence" value="ECO:0007669"/>
    <property type="project" value="TreeGrafter"/>
</dbReference>
<feature type="binding site" evidence="7">
    <location>
        <position position="248"/>
    </location>
    <ligand>
        <name>Mn(2+)</name>
        <dbReference type="ChEBI" id="CHEBI:29035"/>
        <label>2</label>
    </ligand>
</feature>
<feature type="binding site" evidence="7">
    <location>
        <position position="372"/>
    </location>
    <ligand>
        <name>Mn(2+)</name>
        <dbReference type="ChEBI" id="CHEBI:29035"/>
        <label>1</label>
    </ligand>
</feature>
<evidence type="ECO:0000259" key="9">
    <source>
        <dbReference type="Pfam" id="PF21216"/>
    </source>
</evidence>
<dbReference type="SUPFAM" id="SSF55920">
    <property type="entry name" value="Creatinase/aminopeptidase"/>
    <property type="match status" value="1"/>
</dbReference>
<dbReference type="InterPro" id="IPR036005">
    <property type="entry name" value="Creatinase/aminopeptidase-like"/>
</dbReference>
<protein>
    <recommendedName>
        <fullName evidence="7">Xaa-Pro dipeptidase</fullName>
        <shortName evidence="7">X-Pro dipeptidase</shortName>
        <ecNumber evidence="7">3.4.13.9</ecNumber>
    </recommendedName>
    <alternativeName>
        <fullName evidence="7">Imidodipeptidase</fullName>
    </alternativeName>
    <alternativeName>
        <fullName evidence="7">Proline dipeptidase</fullName>
        <shortName evidence="7">Prolidase</shortName>
    </alternativeName>
</protein>
<dbReference type="EC" id="3.4.13.9" evidence="7"/>
<evidence type="ECO:0000256" key="2">
    <source>
        <dbReference type="ARBA" id="ARBA00022723"/>
    </source>
</evidence>
<comment type="caution">
    <text evidence="10">The sequence shown here is derived from an EMBL/GenBank/DDBJ whole genome shotgun (WGS) entry which is preliminary data.</text>
</comment>
<dbReference type="GO" id="GO:0006508">
    <property type="term" value="P:proteolysis"/>
    <property type="evidence" value="ECO:0007669"/>
    <property type="project" value="UniProtKB-KW"/>
</dbReference>
<dbReference type="Pfam" id="PF21216">
    <property type="entry name" value="PepQ_N"/>
    <property type="match status" value="1"/>
</dbReference>
<dbReference type="Gene3D" id="3.90.230.10">
    <property type="entry name" value="Creatinase/methionine aminopeptidase superfamily"/>
    <property type="match status" value="1"/>
</dbReference>